<feature type="compositionally biased region" description="Low complexity" evidence="10">
    <location>
        <begin position="372"/>
        <end position="388"/>
    </location>
</feature>
<dbReference type="InterPro" id="IPR008271">
    <property type="entry name" value="Ser/Thr_kinase_AS"/>
</dbReference>
<accession>A0AA39H2S7</accession>
<name>A0AA39H2S7_9BILA</name>
<dbReference type="SMART" id="SM00220">
    <property type="entry name" value="S_TKc"/>
    <property type="match status" value="1"/>
</dbReference>
<dbReference type="EMBL" id="JAUCMV010000005">
    <property type="protein sequence ID" value="KAK0398170.1"/>
    <property type="molecule type" value="Genomic_DNA"/>
</dbReference>
<dbReference type="FunFam" id="1.10.510.10:FF:000768">
    <property type="entry name" value="Non-specific serine/threonine protein kinase"/>
    <property type="match status" value="1"/>
</dbReference>
<evidence type="ECO:0000256" key="2">
    <source>
        <dbReference type="ARBA" id="ARBA00008874"/>
    </source>
</evidence>
<sequence>MLVSTTEEKMTPEANFRQKHGAAQCLPQRQAASLLAYIFARPLAAPNLFRIQSLRAWQLNEISTLASRLSGIMDSVPMAFCTEVMAALDLRAAQYAEIAREVPHPWKSAAHRSATRYRDCSMRISEHNGVWQCSLRCGFADVSLDQLRSMDRRFIRITSIWDAPYKPYFQNTFTCSTANLQQRLTPFLIQLVRPNTRVFLVTQTAQLGLMDVFRKCNSFGALCLRYYGEESVAFLEDQLANNSNINDLILSRDWPCSESVEQVVVKFLDSANERHLLMHPTTEPQLKLNITIAEAAFTSWLRVDKPRHLRVHGFSAVTEQEILLLPVPNNIRRSEERKEQESLGSMGTTSITWFKENGSFLYFKSGTNSQCSTHSGDSVESESSSKISSVEEETSTSTTNYYINSNKENVAVVHNEKTCKVTVRHLTHKSSDREVLEALRTVVTPGNPYEKYRLIHRVGVGASGTVYAAKCRHTGRTVAVKRIAFKSQHKKDMLVTEIKVMKQFRHHALVNFIEAFLVDENDLWVVMDYLEGGNLTDVVVKTILDEGQIAAVLKECLLALNFLHCHGIIHRDIKSDNVLLGMDGSVKLTDFGFCAEIEHGANRATMVGTPYWMAPEIANKRRYNYKVDIWSLGIMALEMVDGEPPYLQETPIKAIHLIAQIGKPEVKRRSQMSPEFVHFLDRCLCVRPDLRADTEELLAHPFIAQARPLTHLIPYIKAVKQFKR</sequence>
<keyword evidence="13" id="KW-1185">Reference proteome</keyword>
<dbReference type="SUPFAM" id="SSF56112">
    <property type="entry name" value="Protein kinase-like (PK-like)"/>
    <property type="match status" value="1"/>
</dbReference>
<evidence type="ECO:0000256" key="7">
    <source>
        <dbReference type="ARBA" id="ARBA00022840"/>
    </source>
</evidence>
<dbReference type="PANTHER" id="PTHR45832">
    <property type="entry name" value="SERINE/THREONINE-PROTEIN KINASE SAMKA-RELATED-RELATED"/>
    <property type="match status" value="1"/>
</dbReference>
<keyword evidence="7 9" id="KW-0067">ATP-binding</keyword>
<comment type="caution">
    <text evidence="12">The sequence shown here is derived from an EMBL/GenBank/DDBJ whole genome shotgun (WGS) entry which is preliminary data.</text>
</comment>
<keyword evidence="6 9" id="KW-0547">Nucleotide-binding</keyword>
<dbReference type="EC" id="2.7.11.1" evidence="3"/>
<evidence type="ECO:0000256" key="10">
    <source>
        <dbReference type="SAM" id="MobiDB-lite"/>
    </source>
</evidence>
<organism evidence="12 13">
    <name type="scientific">Steinernema hermaphroditum</name>
    <dbReference type="NCBI Taxonomy" id="289476"/>
    <lineage>
        <taxon>Eukaryota</taxon>
        <taxon>Metazoa</taxon>
        <taxon>Ecdysozoa</taxon>
        <taxon>Nematoda</taxon>
        <taxon>Chromadorea</taxon>
        <taxon>Rhabditida</taxon>
        <taxon>Tylenchina</taxon>
        <taxon>Panagrolaimomorpha</taxon>
        <taxon>Strongyloidoidea</taxon>
        <taxon>Steinernematidae</taxon>
        <taxon>Steinernema</taxon>
    </lineage>
</organism>
<keyword evidence="8" id="KW-0460">Magnesium</keyword>
<dbReference type="PANTHER" id="PTHR45832:SF22">
    <property type="entry name" value="SERINE_THREONINE-PROTEIN KINASE SAMKA-RELATED"/>
    <property type="match status" value="1"/>
</dbReference>
<dbReference type="InterPro" id="IPR051931">
    <property type="entry name" value="PAK3-like"/>
</dbReference>
<dbReference type="PROSITE" id="PS50011">
    <property type="entry name" value="PROTEIN_KINASE_DOM"/>
    <property type="match status" value="1"/>
</dbReference>
<evidence type="ECO:0000256" key="4">
    <source>
        <dbReference type="ARBA" id="ARBA00022679"/>
    </source>
</evidence>
<evidence type="ECO:0000313" key="13">
    <source>
        <dbReference type="Proteomes" id="UP001175271"/>
    </source>
</evidence>
<dbReference type="AlphaFoldDB" id="A0AA39H2S7"/>
<proteinExistence type="inferred from homology"/>
<dbReference type="Proteomes" id="UP001175271">
    <property type="component" value="Unassembled WGS sequence"/>
</dbReference>
<comment type="cofactor">
    <cofactor evidence="1">
        <name>Mg(2+)</name>
        <dbReference type="ChEBI" id="CHEBI:18420"/>
    </cofactor>
</comment>
<evidence type="ECO:0000256" key="5">
    <source>
        <dbReference type="ARBA" id="ARBA00022723"/>
    </source>
</evidence>
<dbReference type="FunFam" id="3.30.200.20:FF:000705">
    <property type="entry name" value="Non-specific serine/threonine protein kinase"/>
    <property type="match status" value="1"/>
</dbReference>
<dbReference type="Gene3D" id="1.10.510.10">
    <property type="entry name" value="Transferase(Phosphotransferase) domain 1"/>
    <property type="match status" value="1"/>
</dbReference>
<dbReference type="InterPro" id="IPR000719">
    <property type="entry name" value="Prot_kinase_dom"/>
</dbReference>
<dbReference type="InterPro" id="IPR017441">
    <property type="entry name" value="Protein_kinase_ATP_BS"/>
</dbReference>
<evidence type="ECO:0000256" key="3">
    <source>
        <dbReference type="ARBA" id="ARBA00012513"/>
    </source>
</evidence>
<feature type="binding site" evidence="9">
    <location>
        <position position="486"/>
    </location>
    <ligand>
        <name>ATP</name>
        <dbReference type="ChEBI" id="CHEBI:30616"/>
    </ligand>
</feature>
<dbReference type="GO" id="GO:0046872">
    <property type="term" value="F:metal ion binding"/>
    <property type="evidence" value="ECO:0007669"/>
    <property type="project" value="UniProtKB-KW"/>
</dbReference>
<dbReference type="Gene3D" id="3.30.200.20">
    <property type="entry name" value="Phosphorylase Kinase, domain 1"/>
    <property type="match status" value="1"/>
</dbReference>
<dbReference type="PROSITE" id="PS00108">
    <property type="entry name" value="PROTEIN_KINASE_ST"/>
    <property type="match status" value="1"/>
</dbReference>
<dbReference type="GO" id="GO:0004674">
    <property type="term" value="F:protein serine/threonine kinase activity"/>
    <property type="evidence" value="ECO:0007669"/>
    <property type="project" value="UniProtKB-EC"/>
</dbReference>
<dbReference type="Pfam" id="PF00069">
    <property type="entry name" value="Pkinase"/>
    <property type="match status" value="1"/>
</dbReference>
<evidence type="ECO:0000256" key="6">
    <source>
        <dbReference type="ARBA" id="ARBA00022741"/>
    </source>
</evidence>
<evidence type="ECO:0000256" key="9">
    <source>
        <dbReference type="PROSITE-ProRule" id="PRU10141"/>
    </source>
</evidence>
<keyword evidence="5" id="KW-0479">Metal-binding</keyword>
<comment type="similarity">
    <text evidence="2">Belongs to the protein kinase superfamily. STE Ser/Thr protein kinase family. STE20 subfamily.</text>
</comment>
<reference evidence="12" key="1">
    <citation type="submission" date="2023-06" db="EMBL/GenBank/DDBJ databases">
        <title>Genomic analysis of the entomopathogenic nematode Steinernema hermaphroditum.</title>
        <authorList>
            <person name="Schwarz E.M."/>
            <person name="Heppert J.K."/>
            <person name="Baniya A."/>
            <person name="Schwartz H.T."/>
            <person name="Tan C.-H."/>
            <person name="Antoshechkin I."/>
            <person name="Sternberg P.W."/>
            <person name="Goodrich-Blair H."/>
            <person name="Dillman A.R."/>
        </authorList>
    </citation>
    <scope>NUCLEOTIDE SEQUENCE</scope>
    <source>
        <strain evidence="12">PS9179</strain>
        <tissue evidence="12">Whole animal</tissue>
    </source>
</reference>
<feature type="domain" description="Protein kinase" evidence="11">
    <location>
        <begin position="452"/>
        <end position="703"/>
    </location>
</feature>
<dbReference type="GO" id="GO:0005524">
    <property type="term" value="F:ATP binding"/>
    <property type="evidence" value="ECO:0007669"/>
    <property type="project" value="UniProtKB-UniRule"/>
</dbReference>
<evidence type="ECO:0000313" key="12">
    <source>
        <dbReference type="EMBL" id="KAK0398170.1"/>
    </source>
</evidence>
<evidence type="ECO:0000259" key="11">
    <source>
        <dbReference type="PROSITE" id="PS50011"/>
    </source>
</evidence>
<protein>
    <recommendedName>
        <fullName evidence="3">non-specific serine/threonine protein kinase</fullName>
        <ecNumber evidence="3">2.7.11.1</ecNumber>
    </recommendedName>
</protein>
<feature type="region of interest" description="Disordered" evidence="10">
    <location>
        <begin position="372"/>
        <end position="397"/>
    </location>
</feature>
<gene>
    <name evidence="12" type="ORF">QR680_002459</name>
</gene>
<evidence type="ECO:0000256" key="1">
    <source>
        <dbReference type="ARBA" id="ARBA00001946"/>
    </source>
</evidence>
<keyword evidence="4" id="KW-0808">Transferase</keyword>
<dbReference type="InterPro" id="IPR011009">
    <property type="entry name" value="Kinase-like_dom_sf"/>
</dbReference>
<dbReference type="PROSITE" id="PS00107">
    <property type="entry name" value="PROTEIN_KINASE_ATP"/>
    <property type="match status" value="1"/>
</dbReference>
<evidence type="ECO:0000256" key="8">
    <source>
        <dbReference type="ARBA" id="ARBA00022842"/>
    </source>
</evidence>